<proteinExistence type="predicted"/>
<evidence type="ECO:0000313" key="2">
    <source>
        <dbReference type="Proteomes" id="UP000262939"/>
    </source>
</evidence>
<dbReference type="InterPro" id="IPR023203">
    <property type="entry name" value="TTHA0068_sf"/>
</dbReference>
<reference evidence="1 2" key="1">
    <citation type="submission" date="2018-08" db="EMBL/GenBank/DDBJ databases">
        <title>Bacillus chawlae sp. nov., Bacillus glennii sp. nov., and Bacillus saganii sp. nov. Isolated from the Vehicle Assembly Building at Kennedy Space Center where the Viking Spacecraft were Assembled.</title>
        <authorList>
            <person name="Seuylemezian A."/>
            <person name="Vaishampayan P."/>
        </authorList>
    </citation>
    <scope>NUCLEOTIDE SEQUENCE [LARGE SCALE GENOMIC DNA]</scope>
    <source>
        <strain evidence="1 2">V44-8</strain>
    </source>
</reference>
<dbReference type="Gene3D" id="1.10.3450.10">
    <property type="entry name" value="TTHA0068-like"/>
    <property type="match status" value="1"/>
</dbReference>
<organism evidence="1 2">
    <name type="scientific">Peribacillus glennii</name>
    <dbReference type="NCBI Taxonomy" id="2303991"/>
    <lineage>
        <taxon>Bacteria</taxon>
        <taxon>Bacillati</taxon>
        <taxon>Bacillota</taxon>
        <taxon>Bacilli</taxon>
        <taxon>Bacillales</taxon>
        <taxon>Bacillaceae</taxon>
        <taxon>Peribacillus</taxon>
    </lineage>
</organism>
<comment type="caution">
    <text evidence="1">The sequence shown here is derived from an EMBL/GenBank/DDBJ whole genome shotgun (WGS) entry which is preliminary data.</text>
</comment>
<name>A0A372LH26_9BACI</name>
<dbReference type="EMBL" id="QVTD01000003">
    <property type="protein sequence ID" value="RFU65591.1"/>
    <property type="molecule type" value="Genomic_DNA"/>
</dbReference>
<protein>
    <submittedName>
        <fullName evidence="1">DUF309 domain-containing protein</fullName>
    </submittedName>
</protein>
<dbReference type="SUPFAM" id="SSF140663">
    <property type="entry name" value="TTHA0068-like"/>
    <property type="match status" value="1"/>
</dbReference>
<sequence>MKRRWYDLNYPGPYLLYLVHFHGDRDYFECHEVLEEYWKKVAPGERESHWVGLIQIAVSFYHYRRKNMKGALKTMKKAVSILGKKSLEIKKLGINHAELLLLLSETINRMENRSEYESIDLPITDPGLMEACKNMCSERGFTWCSKSDLANPQLVNRHSLRDRTDVILERYHQLSLRHGGNARKI</sequence>
<accession>A0A372LH26</accession>
<dbReference type="AlphaFoldDB" id="A0A372LH26"/>
<dbReference type="PANTHER" id="PTHR34796">
    <property type="entry name" value="EXPRESSED PROTEIN"/>
    <property type="match status" value="1"/>
</dbReference>
<dbReference type="PANTHER" id="PTHR34796:SF1">
    <property type="entry name" value="EXPRESSED PROTEIN"/>
    <property type="match status" value="1"/>
</dbReference>
<dbReference type="InterPro" id="IPR005500">
    <property type="entry name" value="DUF309"/>
</dbReference>
<keyword evidence="2" id="KW-1185">Reference proteome</keyword>
<evidence type="ECO:0000313" key="1">
    <source>
        <dbReference type="EMBL" id="RFU65591.1"/>
    </source>
</evidence>
<gene>
    <name evidence="1" type="ORF">D0466_06855</name>
</gene>
<dbReference type="OrthoDB" id="165483at2"/>
<dbReference type="Pfam" id="PF03745">
    <property type="entry name" value="DUF309"/>
    <property type="match status" value="1"/>
</dbReference>
<dbReference type="Proteomes" id="UP000262939">
    <property type="component" value="Unassembled WGS sequence"/>
</dbReference>